<dbReference type="PANTHER" id="PTHR11439">
    <property type="entry name" value="GAG-POL-RELATED RETROTRANSPOSON"/>
    <property type="match status" value="1"/>
</dbReference>
<reference evidence="2" key="2">
    <citation type="submission" date="2020-03" db="EMBL/GenBank/DDBJ databases">
        <title>Walnut 2.0.</title>
        <authorList>
            <person name="Marrano A."/>
            <person name="Britton M."/>
            <person name="Zimin A.V."/>
            <person name="Zaini P.A."/>
            <person name="Workman R."/>
            <person name="Puiu D."/>
            <person name="Bianco L."/>
            <person name="Allen B.J."/>
            <person name="Troggio M."/>
            <person name="Leslie C.A."/>
            <person name="Timp W."/>
            <person name="Dendekar A."/>
            <person name="Salzberg S.L."/>
            <person name="Neale D.B."/>
        </authorList>
    </citation>
    <scope>NUCLEOTIDE SEQUENCE</scope>
    <source>
        <tissue evidence="2">Leaves</tissue>
    </source>
</reference>
<dbReference type="InterPro" id="IPR013103">
    <property type="entry name" value="RVT_2"/>
</dbReference>
<evidence type="ECO:0000259" key="1">
    <source>
        <dbReference type="Pfam" id="PF07727"/>
    </source>
</evidence>
<protein>
    <recommendedName>
        <fullName evidence="1">Reverse transcriptase Ty1/copia-type domain-containing protein</fullName>
    </recommendedName>
</protein>
<dbReference type="PANTHER" id="PTHR11439:SF497">
    <property type="entry name" value="CYSTEINE-RICH RLK (RECEPTOR-LIKE PROTEIN KINASE) 8"/>
    <property type="match status" value="1"/>
</dbReference>
<name>A0A833TLV4_JUGRE</name>
<reference evidence="2" key="1">
    <citation type="submission" date="2015-10" db="EMBL/GenBank/DDBJ databases">
        <authorList>
            <person name="Martinez-Garcia P.J."/>
            <person name="Crepeau M.W."/>
            <person name="Puiu D."/>
            <person name="Gonzalez-Ibeas D."/>
            <person name="Whalen J."/>
            <person name="Stevens K."/>
            <person name="Paul R."/>
            <person name="Butterfield T."/>
            <person name="Britton M."/>
            <person name="Reagan R."/>
            <person name="Chakraborty S."/>
            <person name="Walawage S.L."/>
            <person name="Vasquez-Gross H.A."/>
            <person name="Cardeno C."/>
            <person name="Famula R."/>
            <person name="Pratt K."/>
            <person name="Kuruganti S."/>
            <person name="Aradhya M.K."/>
            <person name="Leslie C.A."/>
            <person name="Dandekar A.M."/>
            <person name="Salzberg S.L."/>
            <person name="Wegrzyn J.L."/>
            <person name="Langley C.H."/>
            <person name="Neale D.B."/>
        </authorList>
    </citation>
    <scope>NUCLEOTIDE SEQUENCE</scope>
    <source>
        <tissue evidence="2">Leaves</tissue>
    </source>
</reference>
<evidence type="ECO:0000313" key="2">
    <source>
        <dbReference type="EMBL" id="KAF5443817.1"/>
    </source>
</evidence>
<gene>
    <name evidence="2" type="ORF">F2P56_036343</name>
</gene>
<feature type="domain" description="Reverse transcriptase Ty1/copia-type" evidence="1">
    <location>
        <begin position="37"/>
        <end position="115"/>
    </location>
</feature>
<sequence length="204" mass="22923">MDVKNAFLHGDLKEEIYMSPPPGMFTTPSSETSAGIVLLLVYVDDIVIIGSDTELIKQLQQHLNASFHMKDLGPLQYFLGLEVQIIPTGTLLYQHKYTQELISLASLQSGNFVLTSLEVNLKFRQEEGELLSDSSLYRQLVGSLNYLTITHPDISFAVQHVSQFMRAPRHLHLAAVRRNIRYLKGTSTRGLFFSKESSLQLVGV</sequence>
<dbReference type="Proteomes" id="UP000619265">
    <property type="component" value="Unassembled WGS sequence"/>
</dbReference>
<comment type="caution">
    <text evidence="2">The sequence shown here is derived from an EMBL/GenBank/DDBJ whole genome shotgun (WGS) entry which is preliminary data.</text>
</comment>
<dbReference type="InterPro" id="IPR043502">
    <property type="entry name" value="DNA/RNA_pol_sf"/>
</dbReference>
<dbReference type="EMBL" id="LIHL02000016">
    <property type="protein sequence ID" value="KAF5443817.1"/>
    <property type="molecule type" value="Genomic_DNA"/>
</dbReference>
<dbReference type="SUPFAM" id="SSF56672">
    <property type="entry name" value="DNA/RNA polymerases"/>
    <property type="match status" value="1"/>
</dbReference>
<evidence type="ECO:0000313" key="3">
    <source>
        <dbReference type="Proteomes" id="UP000619265"/>
    </source>
</evidence>
<dbReference type="Pfam" id="PF07727">
    <property type="entry name" value="RVT_2"/>
    <property type="match status" value="1"/>
</dbReference>
<dbReference type="AlphaFoldDB" id="A0A833TLV4"/>
<accession>A0A833TLV4</accession>
<organism evidence="2 3">
    <name type="scientific">Juglans regia</name>
    <name type="common">English walnut</name>
    <dbReference type="NCBI Taxonomy" id="51240"/>
    <lineage>
        <taxon>Eukaryota</taxon>
        <taxon>Viridiplantae</taxon>
        <taxon>Streptophyta</taxon>
        <taxon>Embryophyta</taxon>
        <taxon>Tracheophyta</taxon>
        <taxon>Spermatophyta</taxon>
        <taxon>Magnoliopsida</taxon>
        <taxon>eudicotyledons</taxon>
        <taxon>Gunneridae</taxon>
        <taxon>Pentapetalae</taxon>
        <taxon>rosids</taxon>
        <taxon>fabids</taxon>
        <taxon>Fagales</taxon>
        <taxon>Juglandaceae</taxon>
        <taxon>Juglans</taxon>
    </lineage>
</organism>
<dbReference type="Gramene" id="Jr16_16670_p1">
    <property type="protein sequence ID" value="cds.Jr16_16670_p1"/>
    <property type="gene ID" value="Jr16_16670"/>
</dbReference>
<proteinExistence type="predicted"/>